<evidence type="ECO:0000313" key="3">
    <source>
        <dbReference type="EMBL" id="CDF37461.1"/>
    </source>
</evidence>
<dbReference type="OMA" id="PHAFMAW"/>
<name>R7QJ14_CHOCR</name>
<dbReference type="InterPro" id="IPR018960">
    <property type="entry name" value="DUF1990"/>
</dbReference>
<dbReference type="Pfam" id="PF09348">
    <property type="entry name" value="DUF1990"/>
    <property type="match status" value="1"/>
</dbReference>
<feature type="region of interest" description="Disordered" evidence="1">
    <location>
        <begin position="1"/>
        <end position="29"/>
    </location>
</feature>
<reference evidence="4" key="1">
    <citation type="journal article" date="2013" name="Proc. Natl. Acad. Sci. U.S.A.">
        <title>Genome structure and metabolic features in the red seaweed Chondrus crispus shed light on evolution of the Archaeplastida.</title>
        <authorList>
            <person name="Collen J."/>
            <person name="Porcel B."/>
            <person name="Carre W."/>
            <person name="Ball S.G."/>
            <person name="Chaparro C."/>
            <person name="Tonon T."/>
            <person name="Barbeyron T."/>
            <person name="Michel G."/>
            <person name="Noel B."/>
            <person name="Valentin K."/>
            <person name="Elias M."/>
            <person name="Artiguenave F."/>
            <person name="Arun A."/>
            <person name="Aury J.M."/>
            <person name="Barbosa-Neto J.F."/>
            <person name="Bothwell J.H."/>
            <person name="Bouget F.Y."/>
            <person name="Brillet L."/>
            <person name="Cabello-Hurtado F."/>
            <person name="Capella-Gutierrez S."/>
            <person name="Charrier B."/>
            <person name="Cladiere L."/>
            <person name="Cock J.M."/>
            <person name="Coelho S.M."/>
            <person name="Colleoni C."/>
            <person name="Czjzek M."/>
            <person name="Da Silva C."/>
            <person name="Delage L."/>
            <person name="Denoeud F."/>
            <person name="Deschamps P."/>
            <person name="Dittami S.M."/>
            <person name="Gabaldon T."/>
            <person name="Gachon C.M."/>
            <person name="Groisillier A."/>
            <person name="Herve C."/>
            <person name="Jabbari K."/>
            <person name="Katinka M."/>
            <person name="Kloareg B."/>
            <person name="Kowalczyk N."/>
            <person name="Labadie K."/>
            <person name="Leblanc C."/>
            <person name="Lopez P.J."/>
            <person name="McLachlan D.H."/>
            <person name="Meslet-Cladiere L."/>
            <person name="Moustafa A."/>
            <person name="Nehr Z."/>
            <person name="Nyvall Collen P."/>
            <person name="Panaud O."/>
            <person name="Partensky F."/>
            <person name="Poulain J."/>
            <person name="Rensing S.A."/>
            <person name="Rousvoal S."/>
            <person name="Samson G."/>
            <person name="Symeonidi A."/>
            <person name="Weissenbach J."/>
            <person name="Zambounis A."/>
            <person name="Wincker P."/>
            <person name="Boyen C."/>
        </authorList>
    </citation>
    <scope>NUCLEOTIDE SEQUENCE [LARGE SCALE GENOMIC DNA]</scope>
    <source>
        <strain evidence="4">cv. Stackhouse</strain>
    </source>
</reference>
<dbReference type="EMBL" id="HG001841">
    <property type="protein sequence ID" value="CDF37461.1"/>
    <property type="molecule type" value="Genomic_DNA"/>
</dbReference>
<protein>
    <recommendedName>
        <fullName evidence="2">DUF1990 domain-containing protein</fullName>
    </recommendedName>
</protein>
<evidence type="ECO:0000259" key="2">
    <source>
        <dbReference type="Pfam" id="PF09348"/>
    </source>
</evidence>
<dbReference type="AlphaFoldDB" id="R7QJ14"/>
<evidence type="ECO:0000256" key="1">
    <source>
        <dbReference type="SAM" id="MobiDB-lite"/>
    </source>
</evidence>
<dbReference type="RefSeq" id="XP_005717280.1">
    <property type="nucleotide sequence ID" value="XM_005717223.1"/>
</dbReference>
<dbReference type="Gramene" id="CDF37461">
    <property type="protein sequence ID" value="CDF37461"/>
    <property type="gene ID" value="CHC_T00005674001"/>
</dbReference>
<dbReference type="Proteomes" id="UP000012073">
    <property type="component" value="Unassembled WGS sequence"/>
</dbReference>
<evidence type="ECO:0000313" key="4">
    <source>
        <dbReference type="Proteomes" id="UP000012073"/>
    </source>
</evidence>
<keyword evidence="4" id="KW-1185">Reference proteome</keyword>
<dbReference type="GeneID" id="17324993"/>
<proteinExistence type="predicted"/>
<sequence>MRICHSRKVKTGPLTYGRPPSFPDPRPPANASAHIARPMPLSFRIAGVDVSLGGAPHAAQVSALSTSSRAASIGPYPSVGQAATASPPGYRINTLSRVIGTGTHAWRKAAKALETADALETPWVRFWRQGHALRWAKGDVVVVVARVLPFVWTSNVNKVVAVQRRRRSLSVAWGTTSRHVLRGEEVVSVSKKENGDVVFDLRSFLRPHAFMAWLSYPLVMYLQAAFARDVCRQLAEAANDSS</sequence>
<accession>R7QJ14</accession>
<gene>
    <name evidence="3" type="ORF">CHC_T00005674001</name>
</gene>
<dbReference type="TCDB" id="1.B.77.1.9">
    <property type="family name" value="the chloroplast outer membrane porin (oep23) family"/>
</dbReference>
<dbReference type="PhylomeDB" id="R7QJ14"/>
<dbReference type="PANTHER" id="PTHR34202:SF1">
    <property type="entry name" value="UPF0548 PROTEIN"/>
    <property type="match status" value="1"/>
</dbReference>
<feature type="domain" description="DUF1990" evidence="2">
    <location>
        <begin position="76"/>
        <end position="232"/>
    </location>
</feature>
<dbReference type="OrthoDB" id="46304at2759"/>
<organism evidence="3 4">
    <name type="scientific">Chondrus crispus</name>
    <name type="common">Carrageen Irish moss</name>
    <name type="synonym">Polymorpha crispa</name>
    <dbReference type="NCBI Taxonomy" id="2769"/>
    <lineage>
        <taxon>Eukaryota</taxon>
        <taxon>Rhodophyta</taxon>
        <taxon>Florideophyceae</taxon>
        <taxon>Rhodymeniophycidae</taxon>
        <taxon>Gigartinales</taxon>
        <taxon>Gigartinaceae</taxon>
        <taxon>Chondrus</taxon>
    </lineage>
</organism>
<feature type="compositionally biased region" description="Basic residues" evidence="1">
    <location>
        <begin position="1"/>
        <end position="10"/>
    </location>
</feature>
<dbReference type="KEGG" id="ccp:CHC_T00005674001"/>
<dbReference type="PANTHER" id="PTHR34202">
    <property type="entry name" value="UPF0548 PROTEIN"/>
    <property type="match status" value="1"/>
</dbReference>